<evidence type="ECO:0000256" key="1">
    <source>
        <dbReference type="ARBA" id="ARBA00022679"/>
    </source>
</evidence>
<dbReference type="STRING" id="265719.SAMN04488509_101680"/>
<dbReference type="GO" id="GO:0016747">
    <property type="term" value="F:acyltransferase activity, transferring groups other than amino-acyl groups"/>
    <property type="evidence" value="ECO:0007669"/>
    <property type="project" value="InterPro"/>
</dbReference>
<dbReference type="InterPro" id="IPR000182">
    <property type="entry name" value="GNAT_dom"/>
</dbReference>
<keyword evidence="1" id="KW-0808">Transferase</keyword>
<keyword evidence="5" id="KW-1185">Reference proteome</keyword>
<protein>
    <submittedName>
        <fullName evidence="4">Ribosomal protein S18 acetylase RimI</fullName>
    </submittedName>
</protein>
<keyword evidence="4" id="KW-0689">Ribosomal protein</keyword>
<dbReference type="AlphaFoldDB" id="A0A1G6STD8"/>
<proteinExistence type="predicted"/>
<name>A0A1G6STD8_9GAMM</name>
<evidence type="ECO:0000313" key="5">
    <source>
        <dbReference type="Proteomes" id="UP000199603"/>
    </source>
</evidence>
<reference evidence="4 5" key="1">
    <citation type="submission" date="2016-10" db="EMBL/GenBank/DDBJ databases">
        <authorList>
            <person name="de Groot N.N."/>
        </authorList>
    </citation>
    <scope>NUCLEOTIDE SEQUENCE [LARGE SCALE GENOMIC DNA]</scope>
    <source>
        <strain evidence="4 5">DSM 16957</strain>
    </source>
</reference>
<dbReference type="PANTHER" id="PTHR43877:SF2">
    <property type="entry name" value="AMINOALKYLPHOSPHONATE N-ACETYLTRANSFERASE-RELATED"/>
    <property type="match status" value="1"/>
</dbReference>
<accession>A0A1G6STD8</accession>
<dbReference type="Pfam" id="PF00583">
    <property type="entry name" value="Acetyltransf_1"/>
    <property type="match status" value="1"/>
</dbReference>
<dbReference type="RefSeq" id="WP_176763991.1">
    <property type="nucleotide sequence ID" value="NZ_FNAG01000001.1"/>
</dbReference>
<dbReference type="EMBL" id="FNAG01000001">
    <property type="protein sequence ID" value="SDD20039.1"/>
    <property type="molecule type" value="Genomic_DNA"/>
</dbReference>
<keyword evidence="4" id="KW-0687">Ribonucleoprotein</keyword>
<dbReference type="GO" id="GO:0005840">
    <property type="term" value="C:ribosome"/>
    <property type="evidence" value="ECO:0007669"/>
    <property type="project" value="UniProtKB-KW"/>
</dbReference>
<dbReference type="Proteomes" id="UP000199603">
    <property type="component" value="Unassembled WGS sequence"/>
</dbReference>
<dbReference type="InterPro" id="IPR050832">
    <property type="entry name" value="Bact_Acetyltransf"/>
</dbReference>
<sequence length="151" mass="17794">MTAPKRPHFTLRPIDWEEREQAYVLTREAMRAYIEQTWGPWSEAEQRERHARTFNPSEQDFIVRGNEVLGLRALRWRPTDLFLARLYLRPQAQGQGLGSAVLTDLLAQARAMGRSVELQVLKVNAGAQRFYTRHGFERVGERDEYWLMRSY</sequence>
<evidence type="ECO:0000256" key="2">
    <source>
        <dbReference type="ARBA" id="ARBA00023315"/>
    </source>
</evidence>
<gene>
    <name evidence="4" type="ORF">SAMN04488509_101680</name>
</gene>
<dbReference type="SUPFAM" id="SSF55729">
    <property type="entry name" value="Acyl-CoA N-acyltransferases (Nat)"/>
    <property type="match status" value="1"/>
</dbReference>
<organism evidence="4 5">
    <name type="scientific">Aquimonas voraii</name>
    <dbReference type="NCBI Taxonomy" id="265719"/>
    <lineage>
        <taxon>Bacteria</taxon>
        <taxon>Pseudomonadati</taxon>
        <taxon>Pseudomonadota</taxon>
        <taxon>Gammaproteobacteria</taxon>
        <taxon>Lysobacterales</taxon>
        <taxon>Lysobacteraceae</taxon>
        <taxon>Aquimonas</taxon>
    </lineage>
</organism>
<evidence type="ECO:0000313" key="4">
    <source>
        <dbReference type="EMBL" id="SDD20039.1"/>
    </source>
</evidence>
<keyword evidence="2" id="KW-0012">Acyltransferase</keyword>
<feature type="domain" description="N-acetyltransferase" evidence="3">
    <location>
        <begin position="9"/>
        <end position="151"/>
    </location>
</feature>
<dbReference type="Gene3D" id="3.40.630.30">
    <property type="match status" value="1"/>
</dbReference>
<dbReference type="PROSITE" id="PS51186">
    <property type="entry name" value="GNAT"/>
    <property type="match status" value="1"/>
</dbReference>
<evidence type="ECO:0000259" key="3">
    <source>
        <dbReference type="PROSITE" id="PS51186"/>
    </source>
</evidence>
<dbReference type="InterPro" id="IPR016181">
    <property type="entry name" value="Acyl_CoA_acyltransferase"/>
</dbReference>
<dbReference type="PANTHER" id="PTHR43877">
    <property type="entry name" value="AMINOALKYLPHOSPHONATE N-ACETYLTRANSFERASE-RELATED-RELATED"/>
    <property type="match status" value="1"/>
</dbReference>
<dbReference type="CDD" id="cd04301">
    <property type="entry name" value="NAT_SF"/>
    <property type="match status" value="1"/>
</dbReference>